<name>A0AAD8LFV4_TARER</name>
<proteinExistence type="predicted"/>
<sequence length="358" mass="41224">MADEPPSPFSIFTQKTDLIDSITTKHFSQRLATFITHVTNTQHEPLPTPFIQQSNPKPHFNFNFKPWKPPPIKWAEWVNQMAGKHSAIWLQSGIFDSIMNSIYEIPCNRAFVSSLSQFWSPKTNTFVFPWGEATVTLEDVMILGGYSVTGDYVDNNCVDISVTDLWGKAEMMNKFRLEMPFYYQDYDQILCDSLNLDDDLRSFVSFVTPCEVNGVGCKAKYHPQRVAMQFGFDQDVPGDVCSYKLGEFVKFMVPSRSFRPGVSMRYYDWWMNVDRTDLPNDRDSSYVECRKIEQEDCDKKCGFEVIDLSVEDGFDDILVTFKKICNATKRKIGLLKESYVGVQQSKRKKMGSDVIIID</sequence>
<dbReference type="Pfam" id="PF10536">
    <property type="entry name" value="PMD"/>
    <property type="match status" value="2"/>
</dbReference>
<feature type="domain" description="Aminotransferase-like plant mobile" evidence="1">
    <location>
        <begin position="93"/>
        <end position="154"/>
    </location>
</feature>
<protein>
    <recommendedName>
        <fullName evidence="1">Aminotransferase-like plant mobile domain-containing protein</fullName>
    </recommendedName>
</protein>
<gene>
    <name evidence="2" type="ORF">QVD17_05874</name>
</gene>
<evidence type="ECO:0000259" key="1">
    <source>
        <dbReference type="Pfam" id="PF10536"/>
    </source>
</evidence>
<evidence type="ECO:0000313" key="3">
    <source>
        <dbReference type="Proteomes" id="UP001229421"/>
    </source>
</evidence>
<dbReference type="InterPro" id="IPR044824">
    <property type="entry name" value="MAIN-like"/>
</dbReference>
<organism evidence="2 3">
    <name type="scientific">Tagetes erecta</name>
    <name type="common">African marigold</name>
    <dbReference type="NCBI Taxonomy" id="13708"/>
    <lineage>
        <taxon>Eukaryota</taxon>
        <taxon>Viridiplantae</taxon>
        <taxon>Streptophyta</taxon>
        <taxon>Embryophyta</taxon>
        <taxon>Tracheophyta</taxon>
        <taxon>Spermatophyta</taxon>
        <taxon>Magnoliopsida</taxon>
        <taxon>eudicotyledons</taxon>
        <taxon>Gunneridae</taxon>
        <taxon>Pentapetalae</taxon>
        <taxon>asterids</taxon>
        <taxon>campanulids</taxon>
        <taxon>Asterales</taxon>
        <taxon>Asteraceae</taxon>
        <taxon>Asteroideae</taxon>
        <taxon>Heliantheae alliance</taxon>
        <taxon>Tageteae</taxon>
        <taxon>Tagetes</taxon>
    </lineage>
</organism>
<keyword evidence="3" id="KW-1185">Reference proteome</keyword>
<evidence type="ECO:0000313" key="2">
    <source>
        <dbReference type="EMBL" id="KAK1440049.1"/>
    </source>
</evidence>
<accession>A0AAD8LFV4</accession>
<comment type="caution">
    <text evidence="2">The sequence shown here is derived from an EMBL/GenBank/DDBJ whole genome shotgun (WGS) entry which is preliminary data.</text>
</comment>
<dbReference type="PANTHER" id="PTHR46033">
    <property type="entry name" value="PROTEIN MAIN-LIKE 2"/>
    <property type="match status" value="1"/>
</dbReference>
<dbReference type="EMBL" id="JAUHHV010000001">
    <property type="protein sequence ID" value="KAK1440049.1"/>
    <property type="molecule type" value="Genomic_DNA"/>
</dbReference>
<dbReference type="InterPro" id="IPR019557">
    <property type="entry name" value="AminoTfrase-like_pln_mobile"/>
</dbReference>
<dbReference type="Proteomes" id="UP001229421">
    <property type="component" value="Unassembled WGS sequence"/>
</dbReference>
<reference evidence="2" key="1">
    <citation type="journal article" date="2023" name="bioRxiv">
        <title>Improved chromosome-level genome assembly for marigold (Tagetes erecta).</title>
        <authorList>
            <person name="Jiang F."/>
            <person name="Yuan L."/>
            <person name="Wang S."/>
            <person name="Wang H."/>
            <person name="Xu D."/>
            <person name="Wang A."/>
            <person name="Fan W."/>
        </authorList>
    </citation>
    <scope>NUCLEOTIDE SEQUENCE</scope>
    <source>
        <strain evidence="2">WSJ</strain>
        <tissue evidence="2">Leaf</tissue>
    </source>
</reference>
<dbReference type="GO" id="GO:0010073">
    <property type="term" value="P:meristem maintenance"/>
    <property type="evidence" value="ECO:0007669"/>
    <property type="project" value="InterPro"/>
</dbReference>
<dbReference type="AlphaFoldDB" id="A0AAD8LFV4"/>
<feature type="domain" description="Aminotransferase-like plant mobile" evidence="1">
    <location>
        <begin position="181"/>
        <end position="240"/>
    </location>
</feature>
<dbReference type="PANTHER" id="PTHR46033:SF80">
    <property type="entry name" value="PROTEIN MAIN-LIKE 2-LIKE"/>
    <property type="match status" value="1"/>
</dbReference>